<evidence type="ECO:0000256" key="2">
    <source>
        <dbReference type="SAM" id="Phobius"/>
    </source>
</evidence>
<keyword evidence="2" id="KW-1133">Transmembrane helix</keyword>
<feature type="compositionally biased region" description="Basic and acidic residues" evidence="1">
    <location>
        <begin position="425"/>
        <end position="437"/>
    </location>
</feature>
<organism evidence="3">
    <name type="scientific">Tetraselmis sp. GSL018</name>
    <dbReference type="NCBI Taxonomy" id="582737"/>
    <lineage>
        <taxon>Eukaryota</taxon>
        <taxon>Viridiplantae</taxon>
        <taxon>Chlorophyta</taxon>
        <taxon>core chlorophytes</taxon>
        <taxon>Chlorodendrophyceae</taxon>
        <taxon>Chlorodendrales</taxon>
        <taxon>Chlorodendraceae</taxon>
        <taxon>Tetraselmis</taxon>
    </lineage>
</organism>
<reference evidence="3" key="1">
    <citation type="submission" date="2014-05" db="EMBL/GenBank/DDBJ databases">
        <title>The transcriptome of the halophilic microalga Tetraselmis sp. GSL018 isolated from the Great Salt Lake, Utah.</title>
        <authorList>
            <person name="Jinkerson R.E."/>
            <person name="D'Adamo S."/>
            <person name="Posewitz M.C."/>
        </authorList>
    </citation>
    <scope>NUCLEOTIDE SEQUENCE</scope>
    <source>
        <strain evidence="3">GSL018</strain>
    </source>
</reference>
<keyword evidence="2" id="KW-0812">Transmembrane</keyword>
<dbReference type="EMBL" id="GBEZ01001582">
    <property type="protein sequence ID" value="JAC83404.1"/>
    <property type="molecule type" value="Transcribed_RNA"/>
</dbReference>
<gene>
    <name evidence="3" type="ORF">TSPGSL018_3438</name>
</gene>
<proteinExistence type="predicted"/>
<evidence type="ECO:0000256" key="1">
    <source>
        <dbReference type="SAM" id="MobiDB-lite"/>
    </source>
</evidence>
<evidence type="ECO:0000313" key="3">
    <source>
        <dbReference type="EMBL" id="JAC83404.1"/>
    </source>
</evidence>
<feature type="transmembrane region" description="Helical" evidence="2">
    <location>
        <begin position="279"/>
        <end position="302"/>
    </location>
</feature>
<protein>
    <submittedName>
        <fullName evidence="3">Uncharacterized protein</fullName>
    </submittedName>
</protein>
<feature type="region of interest" description="Disordered" evidence="1">
    <location>
        <begin position="425"/>
        <end position="446"/>
    </location>
</feature>
<keyword evidence="2" id="KW-0472">Membrane</keyword>
<accession>A0A061SK21</accession>
<sequence length="498" mass="54309">MSSSNLVFLHSITCKIIGANKVSQAPASWIRFPSTPSRAAHLCRTRKSSLPICKTFKGRLFKPPCLCSHSELPSQPEGEKRSTLSSLVRYLILAYNATKGGSLFASQKFIDCVLDLFSEGYNMDDLKREVSVLGMELGPKNLSPMDQDVALSWAAIVMNTLQEVGLQPPAGGGVSESQDKTFNGLRQFVQQTLRRAAEGRTLQKVLLSQKMADAKELTPSTLLMQQNTRIVLLTLQVARKERTAQLVAEFAGGGGLEEDSVTPTPEGSAAASPQDVRNVAVRILLAFIGLMIGFPFSLLAFVEEAHFAYRQGWSVQELVDALHEDEFVQTGGIVPVAAGADFELAQKINGLLVSRFLSLGYMTWALSGVRFPRRAEKESWAWADVLAVESTPSEASSWASFVWNVMKNEAAKSSEEAAEALGRRKEAVGLSSRERDTAPTPHAGSGIVYIEDPSLSSTSPGIALMKRQTAIVVAALTKVEGRWWEIEEFPLDDTLLET</sequence>
<dbReference type="AlphaFoldDB" id="A0A061SK21"/>
<name>A0A061SK21_9CHLO</name>